<dbReference type="EMBL" id="CACTIH010007287">
    <property type="protein sequence ID" value="CAA3007923.1"/>
    <property type="molecule type" value="Genomic_DNA"/>
</dbReference>
<evidence type="ECO:0000256" key="1">
    <source>
        <dbReference type="SAM" id="MobiDB-lite"/>
    </source>
</evidence>
<reference evidence="2 3" key="1">
    <citation type="submission" date="2019-12" db="EMBL/GenBank/DDBJ databases">
        <authorList>
            <person name="Alioto T."/>
            <person name="Alioto T."/>
            <person name="Gomez Garrido J."/>
        </authorList>
    </citation>
    <scope>NUCLEOTIDE SEQUENCE [LARGE SCALE GENOMIC DNA]</scope>
</reference>
<feature type="region of interest" description="Disordered" evidence="1">
    <location>
        <begin position="119"/>
        <end position="139"/>
    </location>
</feature>
<dbReference type="Gramene" id="OE9A105983T1">
    <property type="protein sequence ID" value="OE9A105983C1"/>
    <property type="gene ID" value="OE9A105983"/>
</dbReference>
<sequence length="189" mass="21395">MASESIDVLDHQSFSHENLMSDSPKNLFDLPPDSFWVTKDNEQDWFNRNAMMQRKTSIKLGFLAGSIRNSKSFSHRSSLSSNLKYRPSLIGLPRTIQSPRLGIAGDVSRLPNHVRRSSLFRSRSEPGGKPPMQLSEPGSPRVSCIGKVGLKDDGHRKTGILRFFNSIFRYWSKGQIACGFEIKMDRPVR</sequence>
<accession>A0A8S0TVD8</accession>
<name>A0A8S0TVD8_OLEEU</name>
<organism evidence="2 3">
    <name type="scientific">Olea europaea subsp. europaea</name>
    <dbReference type="NCBI Taxonomy" id="158383"/>
    <lineage>
        <taxon>Eukaryota</taxon>
        <taxon>Viridiplantae</taxon>
        <taxon>Streptophyta</taxon>
        <taxon>Embryophyta</taxon>
        <taxon>Tracheophyta</taxon>
        <taxon>Spermatophyta</taxon>
        <taxon>Magnoliopsida</taxon>
        <taxon>eudicotyledons</taxon>
        <taxon>Gunneridae</taxon>
        <taxon>Pentapetalae</taxon>
        <taxon>asterids</taxon>
        <taxon>lamiids</taxon>
        <taxon>Lamiales</taxon>
        <taxon>Oleaceae</taxon>
        <taxon>Oleeae</taxon>
        <taxon>Olea</taxon>
    </lineage>
</organism>
<dbReference type="AlphaFoldDB" id="A0A8S0TVD8"/>
<protein>
    <submittedName>
        <fullName evidence="2">Uncharacterized protein</fullName>
    </submittedName>
</protein>
<evidence type="ECO:0000313" key="3">
    <source>
        <dbReference type="Proteomes" id="UP000594638"/>
    </source>
</evidence>
<proteinExistence type="predicted"/>
<dbReference type="PANTHER" id="PTHR34120">
    <property type="entry name" value="EXPRESSED PROTEIN"/>
    <property type="match status" value="1"/>
</dbReference>
<gene>
    <name evidence="2" type="ORF">OLEA9_A105983</name>
</gene>
<keyword evidence="3" id="KW-1185">Reference proteome</keyword>
<dbReference type="OrthoDB" id="696504at2759"/>
<dbReference type="Proteomes" id="UP000594638">
    <property type="component" value="Unassembled WGS sequence"/>
</dbReference>
<evidence type="ECO:0000313" key="2">
    <source>
        <dbReference type="EMBL" id="CAA3007923.1"/>
    </source>
</evidence>
<comment type="caution">
    <text evidence="2">The sequence shown here is derived from an EMBL/GenBank/DDBJ whole genome shotgun (WGS) entry which is preliminary data.</text>
</comment>
<dbReference type="PANTHER" id="PTHR34120:SF15">
    <property type="entry name" value="CALCIUM_CALMODULIN PROTEIN KINASE"/>
    <property type="match status" value="1"/>
</dbReference>